<comment type="function">
    <text evidence="1">With S4 and S12 plays an important role in translational accuracy.</text>
</comment>
<evidence type="ECO:0000256" key="1">
    <source>
        <dbReference type="ARBA" id="ARBA00002524"/>
    </source>
</evidence>
<evidence type="ECO:0000256" key="9">
    <source>
        <dbReference type="PROSITE-ProRule" id="PRU00268"/>
    </source>
</evidence>
<dbReference type="Gene3D" id="3.30.160.20">
    <property type="match status" value="1"/>
</dbReference>
<dbReference type="FunFam" id="3.30.230.10:FF:000002">
    <property type="entry name" value="30S ribosomal protein S5"/>
    <property type="match status" value="1"/>
</dbReference>
<dbReference type="GO" id="GO:0003735">
    <property type="term" value="F:structural constituent of ribosome"/>
    <property type="evidence" value="ECO:0007669"/>
    <property type="project" value="UniProtKB-UniRule"/>
</dbReference>
<accession>A0AAW1NLD9</accession>
<dbReference type="NCBIfam" id="TIGR01021">
    <property type="entry name" value="rpsE_bact"/>
    <property type="match status" value="1"/>
</dbReference>
<gene>
    <name evidence="13" type="ORF">WJX73_003080</name>
</gene>
<dbReference type="GO" id="GO:0005737">
    <property type="term" value="C:cytoplasm"/>
    <property type="evidence" value="ECO:0007669"/>
    <property type="project" value="UniProtKB-ARBA"/>
</dbReference>
<dbReference type="InterPro" id="IPR018192">
    <property type="entry name" value="Ribosomal_uS5_N_CS"/>
</dbReference>
<dbReference type="Pfam" id="PF00333">
    <property type="entry name" value="Ribosomal_S5"/>
    <property type="match status" value="1"/>
</dbReference>
<evidence type="ECO:0000256" key="8">
    <source>
        <dbReference type="ARBA" id="ARBA00035156"/>
    </source>
</evidence>
<dbReference type="InterPro" id="IPR014721">
    <property type="entry name" value="Ribsml_uS5_D2-typ_fold_subgr"/>
</dbReference>
<feature type="region of interest" description="Disordered" evidence="11">
    <location>
        <begin position="1"/>
        <end position="29"/>
    </location>
</feature>
<keyword evidence="5 9" id="KW-0689">Ribosomal protein</keyword>
<name>A0AAW1NLD9_9CHLO</name>
<proteinExistence type="inferred from homology"/>
<dbReference type="InterPro" id="IPR005324">
    <property type="entry name" value="Ribosomal_uS5_C"/>
</dbReference>
<evidence type="ECO:0000256" key="2">
    <source>
        <dbReference type="ARBA" id="ARBA00008945"/>
    </source>
</evidence>
<dbReference type="InterPro" id="IPR005712">
    <property type="entry name" value="Ribosomal_uS5_bac-type"/>
</dbReference>
<evidence type="ECO:0000259" key="12">
    <source>
        <dbReference type="PROSITE" id="PS50881"/>
    </source>
</evidence>
<feature type="domain" description="S5 DRBM" evidence="12">
    <location>
        <begin position="32"/>
        <end position="95"/>
    </location>
</feature>
<comment type="subunit">
    <text evidence="7">Part of the 30S ribosomal subunit. Contacts protein S4.</text>
</comment>
<dbReference type="PANTHER" id="PTHR48277">
    <property type="entry name" value="MITOCHONDRIAL RIBOSOMAL PROTEIN S5"/>
    <property type="match status" value="1"/>
</dbReference>
<dbReference type="Pfam" id="PF03719">
    <property type="entry name" value="Ribosomal_S5_C"/>
    <property type="match status" value="1"/>
</dbReference>
<keyword evidence="4" id="KW-0694">RNA-binding</keyword>
<dbReference type="InterPro" id="IPR013810">
    <property type="entry name" value="Ribosomal_uS5_N"/>
</dbReference>
<dbReference type="InterPro" id="IPR000851">
    <property type="entry name" value="Ribosomal_uS5"/>
</dbReference>
<evidence type="ECO:0000256" key="6">
    <source>
        <dbReference type="ARBA" id="ARBA00023274"/>
    </source>
</evidence>
<dbReference type="EMBL" id="JALJOQ010000189">
    <property type="protein sequence ID" value="KAK9790579.1"/>
    <property type="molecule type" value="Genomic_DNA"/>
</dbReference>
<comment type="similarity">
    <text evidence="2 10">Belongs to the universal ribosomal protein uS5 family.</text>
</comment>
<dbReference type="GO" id="GO:0015935">
    <property type="term" value="C:small ribosomal subunit"/>
    <property type="evidence" value="ECO:0007669"/>
    <property type="project" value="InterPro"/>
</dbReference>
<evidence type="ECO:0000256" key="7">
    <source>
        <dbReference type="ARBA" id="ARBA00025844"/>
    </source>
</evidence>
<dbReference type="Proteomes" id="UP001465755">
    <property type="component" value="Unassembled WGS sequence"/>
</dbReference>
<evidence type="ECO:0000256" key="5">
    <source>
        <dbReference type="ARBA" id="ARBA00022980"/>
    </source>
</evidence>
<dbReference type="PROSITE" id="PS50881">
    <property type="entry name" value="S5_DSRBD"/>
    <property type="match status" value="1"/>
</dbReference>
<evidence type="ECO:0000256" key="3">
    <source>
        <dbReference type="ARBA" id="ARBA00022730"/>
    </source>
</evidence>
<evidence type="ECO:0000313" key="14">
    <source>
        <dbReference type="Proteomes" id="UP001465755"/>
    </source>
</evidence>
<feature type="region of interest" description="Disordered" evidence="11">
    <location>
        <begin position="202"/>
        <end position="221"/>
    </location>
</feature>
<keyword evidence="6 9" id="KW-0687">Ribonucleoprotein</keyword>
<dbReference type="InterPro" id="IPR020568">
    <property type="entry name" value="Ribosomal_Su5_D2-typ_SF"/>
</dbReference>
<evidence type="ECO:0000256" key="10">
    <source>
        <dbReference type="RuleBase" id="RU003823"/>
    </source>
</evidence>
<dbReference type="SUPFAM" id="SSF54768">
    <property type="entry name" value="dsRNA-binding domain-like"/>
    <property type="match status" value="1"/>
</dbReference>
<evidence type="ECO:0000256" key="4">
    <source>
        <dbReference type="ARBA" id="ARBA00022884"/>
    </source>
</evidence>
<reference evidence="13 14" key="1">
    <citation type="journal article" date="2024" name="Nat. Commun.">
        <title>Phylogenomics reveals the evolutionary origins of lichenization in chlorophyte algae.</title>
        <authorList>
            <person name="Puginier C."/>
            <person name="Libourel C."/>
            <person name="Otte J."/>
            <person name="Skaloud P."/>
            <person name="Haon M."/>
            <person name="Grisel S."/>
            <person name="Petersen M."/>
            <person name="Berrin J.G."/>
            <person name="Delaux P.M."/>
            <person name="Dal Grande F."/>
            <person name="Keller J."/>
        </authorList>
    </citation>
    <scope>NUCLEOTIDE SEQUENCE [LARGE SCALE GENOMIC DNA]</scope>
    <source>
        <strain evidence="13 14">SAG 2036</strain>
    </source>
</reference>
<dbReference type="AlphaFoldDB" id="A0AAW1NLD9"/>
<dbReference type="GO" id="GO:0006412">
    <property type="term" value="P:translation"/>
    <property type="evidence" value="ECO:0007669"/>
    <property type="project" value="InterPro"/>
</dbReference>
<dbReference type="PANTHER" id="PTHR48277:SF1">
    <property type="entry name" value="MITOCHONDRIAL RIBOSOMAL PROTEIN S5"/>
    <property type="match status" value="1"/>
</dbReference>
<keyword evidence="3" id="KW-0699">rRNA-binding</keyword>
<dbReference type="SUPFAM" id="SSF54211">
    <property type="entry name" value="Ribosomal protein S5 domain 2-like"/>
    <property type="match status" value="1"/>
</dbReference>
<evidence type="ECO:0000256" key="11">
    <source>
        <dbReference type="SAM" id="MobiDB-lite"/>
    </source>
</evidence>
<evidence type="ECO:0000313" key="13">
    <source>
        <dbReference type="EMBL" id="KAK9790579.1"/>
    </source>
</evidence>
<dbReference type="HAMAP" id="MF_01307_B">
    <property type="entry name" value="Ribosomal_uS5_B"/>
    <property type="match status" value="1"/>
</dbReference>
<protein>
    <recommendedName>
        <fullName evidence="8">Small ribosomal subunit protein uS5c</fullName>
    </recommendedName>
</protein>
<sequence>MAEPAPLDGSDWEVDMFGDDGPQQPADDSDEWQEELLNVARVTKVVKGGRQMGFRADVVVGDHKGTVGVGCAKAKEVSVAVTKASRDAKKHLVKIPLSKALSFPHFAEAYEHSAKVMLRPGAPGTGVIAGGAVRVVLQMAGVRNAYGKQLGSNNKLNNARATVKCLASMCTVDEMAQRRGLSVADMLGVTDPAKRKEIEQYNGQYMSPTEVPGAYSPPTQELRVNVNPRVG</sequence>
<keyword evidence="14" id="KW-1185">Reference proteome</keyword>
<dbReference type="Gene3D" id="3.30.230.10">
    <property type="match status" value="1"/>
</dbReference>
<dbReference type="GO" id="GO:0019843">
    <property type="term" value="F:rRNA binding"/>
    <property type="evidence" value="ECO:0007669"/>
    <property type="project" value="UniProtKB-KW"/>
</dbReference>
<organism evidence="13 14">
    <name type="scientific">Symbiochloris irregularis</name>
    <dbReference type="NCBI Taxonomy" id="706552"/>
    <lineage>
        <taxon>Eukaryota</taxon>
        <taxon>Viridiplantae</taxon>
        <taxon>Chlorophyta</taxon>
        <taxon>core chlorophytes</taxon>
        <taxon>Trebouxiophyceae</taxon>
        <taxon>Trebouxiales</taxon>
        <taxon>Trebouxiaceae</taxon>
        <taxon>Symbiochloris</taxon>
    </lineage>
</organism>
<comment type="caution">
    <text evidence="13">The sequence shown here is derived from an EMBL/GenBank/DDBJ whole genome shotgun (WGS) entry which is preliminary data.</text>
</comment>
<dbReference type="PROSITE" id="PS00585">
    <property type="entry name" value="RIBOSOMAL_S5"/>
    <property type="match status" value="1"/>
</dbReference>